<feature type="region of interest" description="Disordered" evidence="1">
    <location>
        <begin position="1"/>
        <end position="26"/>
    </location>
</feature>
<organism evidence="2 4">
    <name type="scientific">Medicago truncatula</name>
    <name type="common">Barrel medic</name>
    <name type="synonym">Medicago tribuloides</name>
    <dbReference type="NCBI Taxonomy" id="3880"/>
    <lineage>
        <taxon>Eukaryota</taxon>
        <taxon>Viridiplantae</taxon>
        <taxon>Streptophyta</taxon>
        <taxon>Embryophyta</taxon>
        <taxon>Tracheophyta</taxon>
        <taxon>Spermatophyta</taxon>
        <taxon>Magnoliopsida</taxon>
        <taxon>eudicotyledons</taxon>
        <taxon>Gunneridae</taxon>
        <taxon>Pentapetalae</taxon>
        <taxon>rosids</taxon>
        <taxon>fabids</taxon>
        <taxon>Fabales</taxon>
        <taxon>Fabaceae</taxon>
        <taxon>Papilionoideae</taxon>
        <taxon>50 kb inversion clade</taxon>
        <taxon>NPAAA clade</taxon>
        <taxon>Hologalegina</taxon>
        <taxon>IRL clade</taxon>
        <taxon>Trifolieae</taxon>
        <taxon>Medicago</taxon>
    </lineage>
</organism>
<reference evidence="2 4" key="2">
    <citation type="journal article" date="2014" name="BMC Genomics">
        <title>An improved genome release (version Mt4.0) for the model legume Medicago truncatula.</title>
        <authorList>
            <person name="Tang H."/>
            <person name="Krishnakumar V."/>
            <person name="Bidwell S."/>
            <person name="Rosen B."/>
            <person name="Chan A."/>
            <person name="Zhou S."/>
            <person name="Gentzbittel L."/>
            <person name="Childs K.L."/>
            <person name="Yandell M."/>
            <person name="Gundlach H."/>
            <person name="Mayer K.F."/>
            <person name="Schwartz D.C."/>
            <person name="Town C.D."/>
        </authorList>
    </citation>
    <scope>GENOME REANNOTATION</scope>
    <source>
        <strain evidence="3 4">cv. Jemalong A17</strain>
    </source>
</reference>
<dbReference type="HOGENOM" id="CLU_2982077_0_0_1"/>
<accession>G7JLK4</accession>
<dbReference type="AlphaFoldDB" id="G7JLK4"/>
<protein>
    <submittedName>
        <fullName evidence="2 3">Uncharacterized protein</fullName>
    </submittedName>
</protein>
<keyword evidence="4" id="KW-1185">Reference proteome</keyword>
<dbReference type="EnsemblPlants" id="AES91899">
    <property type="protein sequence ID" value="AES91899"/>
    <property type="gene ID" value="MTR_4g120200"/>
</dbReference>
<dbReference type="EMBL" id="CM001220">
    <property type="protein sequence ID" value="AES91899.1"/>
    <property type="molecule type" value="Genomic_DNA"/>
</dbReference>
<evidence type="ECO:0000313" key="4">
    <source>
        <dbReference type="Proteomes" id="UP000002051"/>
    </source>
</evidence>
<feature type="compositionally biased region" description="Basic and acidic residues" evidence="1">
    <location>
        <begin position="10"/>
        <end position="26"/>
    </location>
</feature>
<dbReference type="Proteomes" id="UP000002051">
    <property type="component" value="Chromosome 4"/>
</dbReference>
<evidence type="ECO:0000256" key="1">
    <source>
        <dbReference type="SAM" id="MobiDB-lite"/>
    </source>
</evidence>
<reference evidence="3" key="3">
    <citation type="submission" date="2015-04" db="UniProtKB">
        <authorList>
            <consortium name="EnsemblPlants"/>
        </authorList>
    </citation>
    <scope>IDENTIFICATION</scope>
    <source>
        <strain evidence="3">cv. Jemalong A17</strain>
    </source>
</reference>
<sequence>MNTQPTSAAYHKEDNGWGGEGRRGRRPVEETVRKERWWWERAKRRRNIQTEKKDGLVL</sequence>
<reference evidence="2 4" key="1">
    <citation type="journal article" date="2011" name="Nature">
        <title>The Medicago genome provides insight into the evolution of rhizobial symbioses.</title>
        <authorList>
            <person name="Young N.D."/>
            <person name="Debelle F."/>
            <person name="Oldroyd G.E."/>
            <person name="Geurts R."/>
            <person name="Cannon S.B."/>
            <person name="Udvardi M.K."/>
            <person name="Benedito V.A."/>
            <person name="Mayer K.F."/>
            <person name="Gouzy J."/>
            <person name="Schoof H."/>
            <person name="Van de Peer Y."/>
            <person name="Proost S."/>
            <person name="Cook D.R."/>
            <person name="Meyers B.C."/>
            <person name="Spannagl M."/>
            <person name="Cheung F."/>
            <person name="De Mita S."/>
            <person name="Krishnakumar V."/>
            <person name="Gundlach H."/>
            <person name="Zhou S."/>
            <person name="Mudge J."/>
            <person name="Bharti A.K."/>
            <person name="Murray J.D."/>
            <person name="Naoumkina M.A."/>
            <person name="Rosen B."/>
            <person name="Silverstein K.A."/>
            <person name="Tang H."/>
            <person name="Rombauts S."/>
            <person name="Zhao P.X."/>
            <person name="Zhou P."/>
            <person name="Barbe V."/>
            <person name="Bardou P."/>
            <person name="Bechner M."/>
            <person name="Bellec A."/>
            <person name="Berger A."/>
            <person name="Berges H."/>
            <person name="Bidwell S."/>
            <person name="Bisseling T."/>
            <person name="Choisne N."/>
            <person name="Couloux A."/>
            <person name="Denny R."/>
            <person name="Deshpande S."/>
            <person name="Dai X."/>
            <person name="Doyle J.J."/>
            <person name="Dudez A.M."/>
            <person name="Farmer A.D."/>
            <person name="Fouteau S."/>
            <person name="Franken C."/>
            <person name="Gibelin C."/>
            <person name="Gish J."/>
            <person name="Goldstein S."/>
            <person name="Gonzalez A.J."/>
            <person name="Green P.J."/>
            <person name="Hallab A."/>
            <person name="Hartog M."/>
            <person name="Hua A."/>
            <person name="Humphray S.J."/>
            <person name="Jeong D.H."/>
            <person name="Jing Y."/>
            <person name="Jocker A."/>
            <person name="Kenton S.M."/>
            <person name="Kim D.J."/>
            <person name="Klee K."/>
            <person name="Lai H."/>
            <person name="Lang C."/>
            <person name="Lin S."/>
            <person name="Macmil S.L."/>
            <person name="Magdelenat G."/>
            <person name="Matthews L."/>
            <person name="McCorrison J."/>
            <person name="Monaghan E.L."/>
            <person name="Mun J.H."/>
            <person name="Najar F.Z."/>
            <person name="Nicholson C."/>
            <person name="Noirot C."/>
            <person name="O'Bleness M."/>
            <person name="Paule C.R."/>
            <person name="Poulain J."/>
            <person name="Prion F."/>
            <person name="Qin B."/>
            <person name="Qu C."/>
            <person name="Retzel E.F."/>
            <person name="Riddle C."/>
            <person name="Sallet E."/>
            <person name="Samain S."/>
            <person name="Samson N."/>
            <person name="Sanders I."/>
            <person name="Saurat O."/>
            <person name="Scarpelli C."/>
            <person name="Schiex T."/>
            <person name="Segurens B."/>
            <person name="Severin A.J."/>
            <person name="Sherrier D.J."/>
            <person name="Shi R."/>
            <person name="Sims S."/>
            <person name="Singer S.R."/>
            <person name="Sinharoy S."/>
            <person name="Sterck L."/>
            <person name="Viollet A."/>
            <person name="Wang B.B."/>
            <person name="Wang K."/>
            <person name="Wang M."/>
            <person name="Wang X."/>
            <person name="Warfsmann J."/>
            <person name="Weissenbach J."/>
            <person name="White D.D."/>
            <person name="White J.D."/>
            <person name="Wiley G.B."/>
            <person name="Wincker P."/>
            <person name="Xing Y."/>
            <person name="Yang L."/>
            <person name="Yao Z."/>
            <person name="Ying F."/>
            <person name="Zhai J."/>
            <person name="Zhou L."/>
            <person name="Zuber A."/>
            <person name="Denarie J."/>
            <person name="Dixon R.A."/>
            <person name="May G.D."/>
            <person name="Schwartz D.C."/>
            <person name="Rogers J."/>
            <person name="Quetier F."/>
            <person name="Town C.D."/>
            <person name="Roe B.A."/>
        </authorList>
    </citation>
    <scope>NUCLEOTIDE SEQUENCE [LARGE SCALE GENOMIC DNA]</scope>
    <source>
        <strain evidence="2">A17</strain>
        <strain evidence="3 4">cv. Jemalong A17</strain>
    </source>
</reference>
<name>G7JLK4_MEDTR</name>
<dbReference type="PaxDb" id="3880-AES91899"/>
<evidence type="ECO:0000313" key="3">
    <source>
        <dbReference type="EnsemblPlants" id="AES91899"/>
    </source>
</evidence>
<evidence type="ECO:0000313" key="2">
    <source>
        <dbReference type="EMBL" id="AES91899.1"/>
    </source>
</evidence>
<proteinExistence type="predicted"/>
<gene>
    <name evidence="2" type="ordered locus">MTR_4g120200</name>
</gene>